<evidence type="ECO:0000313" key="2">
    <source>
        <dbReference type="EMBL" id="CAD7454420.1"/>
    </source>
</evidence>
<organism evidence="2">
    <name type="scientific">Timema tahoe</name>
    <dbReference type="NCBI Taxonomy" id="61484"/>
    <lineage>
        <taxon>Eukaryota</taxon>
        <taxon>Metazoa</taxon>
        <taxon>Ecdysozoa</taxon>
        <taxon>Arthropoda</taxon>
        <taxon>Hexapoda</taxon>
        <taxon>Insecta</taxon>
        <taxon>Pterygota</taxon>
        <taxon>Neoptera</taxon>
        <taxon>Polyneoptera</taxon>
        <taxon>Phasmatodea</taxon>
        <taxon>Timematodea</taxon>
        <taxon>Timematoidea</taxon>
        <taxon>Timematidae</taxon>
        <taxon>Timema</taxon>
    </lineage>
</organism>
<evidence type="ECO:0000256" key="1">
    <source>
        <dbReference type="SAM" id="MobiDB-lite"/>
    </source>
</evidence>
<feature type="region of interest" description="Disordered" evidence="1">
    <location>
        <begin position="44"/>
        <end position="81"/>
    </location>
</feature>
<reference evidence="2" key="1">
    <citation type="submission" date="2020-11" db="EMBL/GenBank/DDBJ databases">
        <authorList>
            <person name="Tran Van P."/>
        </authorList>
    </citation>
    <scope>NUCLEOTIDE SEQUENCE</scope>
</reference>
<protein>
    <submittedName>
        <fullName evidence="2">Uncharacterized protein</fullName>
    </submittedName>
</protein>
<name>A0A7R9FJ40_9NEOP</name>
<dbReference type="EMBL" id="OE000598">
    <property type="protein sequence ID" value="CAD7454420.1"/>
    <property type="molecule type" value="Genomic_DNA"/>
</dbReference>
<sequence>MQQDNVLSTPNSAPIMKNLETARVSEQHRLLLDDVSFDESRDCFHHQTTPHENPRAPDKLTDSPGQNSGRRTTDTPQPTRDWFVDLVPKGVGGGGVGQSPRSGGIIGAAPTENHPQYTRLGSNPNLSIIVSLVYCESDTLDHATTEAVLKMMPVVH</sequence>
<gene>
    <name evidence="2" type="ORF">TTEB3V08_LOCUS2525</name>
</gene>
<feature type="compositionally biased region" description="Basic and acidic residues" evidence="1">
    <location>
        <begin position="52"/>
        <end position="61"/>
    </location>
</feature>
<accession>A0A7R9FJ40</accession>
<proteinExistence type="predicted"/>
<dbReference type="AlphaFoldDB" id="A0A7R9FJ40"/>